<dbReference type="AlphaFoldDB" id="A0A4Z2J8B9"/>
<accession>A0A4Z2J8B9</accession>
<keyword evidence="3" id="KW-1185">Reference proteome</keyword>
<evidence type="ECO:0000313" key="3">
    <source>
        <dbReference type="Proteomes" id="UP000314294"/>
    </source>
</evidence>
<organism evidence="2 3">
    <name type="scientific">Liparis tanakae</name>
    <name type="common">Tanaka's snailfish</name>
    <dbReference type="NCBI Taxonomy" id="230148"/>
    <lineage>
        <taxon>Eukaryota</taxon>
        <taxon>Metazoa</taxon>
        <taxon>Chordata</taxon>
        <taxon>Craniata</taxon>
        <taxon>Vertebrata</taxon>
        <taxon>Euteleostomi</taxon>
        <taxon>Actinopterygii</taxon>
        <taxon>Neopterygii</taxon>
        <taxon>Teleostei</taxon>
        <taxon>Neoteleostei</taxon>
        <taxon>Acanthomorphata</taxon>
        <taxon>Eupercaria</taxon>
        <taxon>Perciformes</taxon>
        <taxon>Cottioidei</taxon>
        <taxon>Cottales</taxon>
        <taxon>Liparidae</taxon>
        <taxon>Liparis</taxon>
    </lineage>
</organism>
<comment type="caution">
    <text evidence="2">The sequence shown here is derived from an EMBL/GenBank/DDBJ whole genome shotgun (WGS) entry which is preliminary data.</text>
</comment>
<reference evidence="2 3" key="1">
    <citation type="submission" date="2019-03" db="EMBL/GenBank/DDBJ databases">
        <title>First draft genome of Liparis tanakae, snailfish: a comprehensive survey of snailfish specific genes.</title>
        <authorList>
            <person name="Kim W."/>
            <person name="Song I."/>
            <person name="Jeong J.-H."/>
            <person name="Kim D."/>
            <person name="Kim S."/>
            <person name="Ryu S."/>
            <person name="Song J.Y."/>
            <person name="Lee S.K."/>
        </authorList>
    </citation>
    <scope>NUCLEOTIDE SEQUENCE [LARGE SCALE GENOMIC DNA]</scope>
    <source>
        <tissue evidence="2">Muscle</tissue>
    </source>
</reference>
<name>A0A4Z2J8B9_9TELE</name>
<sequence length="106" mass="11995">MFAGLSVITLTDSWKLTLFKARSLGVATALSGPDSSLGCEPPVKQCYLVLIHDVSLRLRQFGGVEPEWSRYVIGKPNPLWNPEETETKRQQRGDDEEMMTEDRGRR</sequence>
<proteinExistence type="predicted"/>
<evidence type="ECO:0000313" key="2">
    <source>
        <dbReference type="EMBL" id="TNN86330.1"/>
    </source>
</evidence>
<protein>
    <submittedName>
        <fullName evidence="2">Uncharacterized protein</fullName>
    </submittedName>
</protein>
<feature type="region of interest" description="Disordered" evidence="1">
    <location>
        <begin position="75"/>
        <end position="106"/>
    </location>
</feature>
<gene>
    <name evidence="2" type="ORF">EYF80_003415</name>
</gene>
<dbReference type="Proteomes" id="UP000314294">
    <property type="component" value="Unassembled WGS sequence"/>
</dbReference>
<evidence type="ECO:0000256" key="1">
    <source>
        <dbReference type="SAM" id="MobiDB-lite"/>
    </source>
</evidence>
<dbReference type="EMBL" id="SRLO01000016">
    <property type="protein sequence ID" value="TNN86330.1"/>
    <property type="molecule type" value="Genomic_DNA"/>
</dbReference>